<reference evidence="1" key="1">
    <citation type="journal article" date="2014" name="Front. Microbiol.">
        <title>High frequency of phylogenetically diverse reductive dehalogenase-homologous genes in deep subseafloor sedimentary metagenomes.</title>
        <authorList>
            <person name="Kawai M."/>
            <person name="Futagami T."/>
            <person name="Toyoda A."/>
            <person name="Takaki Y."/>
            <person name="Nishi S."/>
            <person name="Hori S."/>
            <person name="Arai W."/>
            <person name="Tsubouchi T."/>
            <person name="Morono Y."/>
            <person name="Uchiyama I."/>
            <person name="Ito T."/>
            <person name="Fujiyama A."/>
            <person name="Inagaki F."/>
            <person name="Takami H."/>
        </authorList>
    </citation>
    <scope>NUCLEOTIDE SEQUENCE</scope>
    <source>
        <strain evidence="1">Expedition CK06-06</strain>
    </source>
</reference>
<accession>X1CKH6</accession>
<evidence type="ECO:0000313" key="1">
    <source>
        <dbReference type="EMBL" id="GAH08227.1"/>
    </source>
</evidence>
<organism evidence="1">
    <name type="scientific">marine sediment metagenome</name>
    <dbReference type="NCBI Taxonomy" id="412755"/>
    <lineage>
        <taxon>unclassified sequences</taxon>
        <taxon>metagenomes</taxon>
        <taxon>ecological metagenomes</taxon>
    </lineage>
</organism>
<protein>
    <submittedName>
        <fullName evidence="1">Uncharacterized protein</fullName>
    </submittedName>
</protein>
<comment type="caution">
    <text evidence="1">The sequence shown here is derived from an EMBL/GenBank/DDBJ whole genome shotgun (WGS) entry which is preliminary data.</text>
</comment>
<dbReference type="AlphaFoldDB" id="X1CKH6"/>
<proteinExistence type="predicted"/>
<feature type="non-terminal residue" evidence="1">
    <location>
        <position position="1"/>
    </location>
</feature>
<dbReference type="EMBL" id="BART01033520">
    <property type="protein sequence ID" value="GAH08227.1"/>
    <property type="molecule type" value="Genomic_DNA"/>
</dbReference>
<gene>
    <name evidence="1" type="ORF">S01H4_57571</name>
</gene>
<name>X1CKH6_9ZZZZ</name>
<sequence length="50" mass="5572">DEKFSSSFKKRSDSNKSKKKRIENGICHFVFTASLYVLSADRGDAATSTI</sequence>